<feature type="compositionally biased region" description="Basic and acidic residues" evidence="1">
    <location>
        <begin position="1045"/>
        <end position="1123"/>
    </location>
</feature>
<feature type="compositionally biased region" description="Polar residues" evidence="1">
    <location>
        <begin position="47"/>
        <end position="66"/>
    </location>
</feature>
<feature type="compositionally biased region" description="Low complexity" evidence="1">
    <location>
        <begin position="285"/>
        <end position="294"/>
    </location>
</feature>
<comment type="caution">
    <text evidence="2">The sequence shown here is derived from an EMBL/GenBank/DDBJ whole genome shotgun (WGS) entry which is preliminary data.</text>
</comment>
<feature type="compositionally biased region" description="Basic and acidic residues" evidence="1">
    <location>
        <begin position="433"/>
        <end position="443"/>
    </location>
</feature>
<feature type="compositionally biased region" description="Polar residues" evidence="1">
    <location>
        <begin position="991"/>
        <end position="1004"/>
    </location>
</feature>
<feature type="region of interest" description="Disordered" evidence="1">
    <location>
        <begin position="978"/>
        <end position="1210"/>
    </location>
</feature>
<dbReference type="EMBL" id="JAJVDC020000281">
    <property type="protein sequence ID" value="KAL1616069.1"/>
    <property type="molecule type" value="Genomic_DNA"/>
</dbReference>
<feature type="compositionally biased region" description="Low complexity" evidence="1">
    <location>
        <begin position="613"/>
        <end position="625"/>
    </location>
</feature>
<feature type="region of interest" description="Disordered" evidence="1">
    <location>
        <begin position="907"/>
        <end position="962"/>
    </location>
</feature>
<feature type="compositionally biased region" description="Polar residues" evidence="1">
    <location>
        <begin position="77"/>
        <end position="88"/>
    </location>
</feature>
<feature type="compositionally biased region" description="Low complexity" evidence="1">
    <location>
        <begin position="575"/>
        <end position="592"/>
    </location>
</feature>
<sequence length="1307" mass="133738">MDKLKDIFSPGHKQDADVLYGSQQSASPSTTGQLSGEGSHFDKAKNTTHSHPQADTVSGIPSTVDTTKSHNRHDTLESATNTTASNPASGKDTGLAREALNPHGDKHDETRYGTKELVAGTTTTLPDRTAGTVEPTPTRASQGGALEPVGGVSHSSDRGQGIVGAGSGTGNLRPSEYADQDDVTVASVRSGVIGDTPHAKKLTDSDIPAGPDTTSHSGIGAGPAAAAAGAGTAAVLGSSTDRSFPLSGGSHSNPTGTRDDLTTRNEPSTLGGTASAARNEPSVLGSTTGTTTGSHGARDDHKGLATAAAATAFASHEHGGRSHKYEGPNTDTKTPGPDFTSGPHATGTANRIDPNISSGQTSSTHGTSTHGSSTLGSSNLGHPEPETSIPSPLGGAGATHARTTYDDQRATAPDTARSNMPGAYPDSAAATPAHEEPGHHYGRDAALVGAGAAAAGGAHEARRKGSTETDPATFTHGPHKSNIANIVDPRVLPDPSKMKGHQAQSTATDPASKAGGPHSGDVANVADQRVLSQPEQTKQHTTAGAHQPDALSRADPQVDSDLSKDTSQHHYGRDAALAGGLSAGAAGAYAASQREGESNPYTSHAVDPRVHGSSTASSAPARSASTKGGWFAGPSGSAVDSSKNAPSQSTRSAAPTGLNDANTTQPTQQHHYGRDAAVAGGVGLAGAGAAHEYKQHHGDQTGRQYPSDANAPVTSSTTHPTASTTSTSQPMTSSTSTAQPTSQHNYGRDAPLAGGAGLAGAGAAHEYRKYEPDRAAHEHPSSTATGPTSSVSQPFSSTTSSSQPATSTTQPSDSHHYGRDAAVTGGAGLAGAGLSHQHRQHEADRDVQKYPSGTTVTTGPTSSTTHPISSTTASQPSTSTESQDNKHHYGRDAAIVGGAGLAGAGVAHEYKDHQADKAARDYPSGTASSSVPATSSTSQPTSSTTSAHPTSEHDYGRDAAVAGGAGLVGTGAAYEYQKREAEKAAREHPYGTTSSATGPISSHSKSTDDLSRGTSSEYSDDKHHYGRDAAAAGAVGAAGAGAMHEYSKHAAEKTEKENLKEEKKHQKELEKEEKKEEKKHQKEIEKEEKKQQKELEKEQKKHEKEIEKEEKKHEKELEKEEKKKHGGGLLGFLHRDKDKDEEKTTEPATTSDKHHRKEEAAGAAAVAGAGAAAYEHEHDKSGRNKLHKDPPPEYVRAHGGEHYGTDGRIGEAGAVSGLEQSGHGQHGAVNSGDQGGIVIEPHTGLPMNVGKYGSGAGGTDGNETIPGMHSHGAGTDASGANVASQGNVQGSNTGTDWEGIKKANTPY</sequence>
<feature type="compositionally biased region" description="Basic and acidic residues" evidence="1">
    <location>
        <begin position="103"/>
        <end position="114"/>
    </location>
</feature>
<feature type="compositionally biased region" description="Basic and acidic residues" evidence="1">
    <location>
        <begin position="1"/>
        <end position="16"/>
    </location>
</feature>
<name>A0ABR3SBX8_9PEZI</name>
<feature type="region of interest" description="Disordered" evidence="1">
    <location>
        <begin position="1"/>
        <end position="183"/>
    </location>
</feature>
<feature type="compositionally biased region" description="Low complexity" evidence="1">
    <location>
        <begin position="923"/>
        <end position="949"/>
    </location>
</feature>
<feature type="region of interest" description="Disordered" evidence="1">
    <location>
        <begin position="195"/>
        <end position="224"/>
    </location>
</feature>
<feature type="compositionally biased region" description="Basic and acidic residues" evidence="1">
    <location>
        <begin position="1174"/>
        <end position="1209"/>
    </location>
</feature>
<feature type="compositionally biased region" description="Low complexity" evidence="1">
    <location>
        <begin position="357"/>
        <end position="382"/>
    </location>
</feature>
<feature type="compositionally biased region" description="Basic and acidic residues" evidence="1">
    <location>
        <begin position="978"/>
        <end position="989"/>
    </location>
</feature>
<dbReference type="Proteomes" id="UP001521116">
    <property type="component" value="Unassembled WGS sequence"/>
</dbReference>
<feature type="compositionally biased region" description="Low complexity" evidence="1">
    <location>
        <begin position="787"/>
        <end position="812"/>
    </location>
</feature>
<feature type="compositionally biased region" description="Basic and acidic residues" evidence="1">
    <location>
        <begin position="561"/>
        <end position="573"/>
    </location>
</feature>
<feature type="compositionally biased region" description="Basic and acidic residues" evidence="1">
    <location>
        <begin position="908"/>
        <end position="920"/>
    </location>
</feature>
<feature type="region of interest" description="Disordered" evidence="1">
    <location>
        <begin position="239"/>
        <end position="671"/>
    </location>
</feature>
<evidence type="ECO:0000313" key="2">
    <source>
        <dbReference type="EMBL" id="KAL1616069.1"/>
    </source>
</evidence>
<reference evidence="2 3" key="1">
    <citation type="submission" date="2024-02" db="EMBL/GenBank/DDBJ databases">
        <title>De novo assembly and annotation of 12 fungi associated with fruit tree decline syndrome in Ontario, Canada.</title>
        <authorList>
            <person name="Sulman M."/>
            <person name="Ellouze W."/>
            <person name="Ilyukhin E."/>
        </authorList>
    </citation>
    <scope>NUCLEOTIDE SEQUENCE [LARGE SCALE GENOMIC DNA]</scope>
    <source>
        <strain evidence="2 3">M1-105</strain>
    </source>
</reference>
<accession>A0ABR3SBX8</accession>
<feature type="compositionally biased region" description="Low complexity" evidence="1">
    <location>
        <begin position="1029"/>
        <end position="1042"/>
    </location>
</feature>
<feature type="compositionally biased region" description="Basic and acidic residues" evidence="1">
    <location>
        <begin position="315"/>
        <end position="326"/>
    </location>
</feature>
<evidence type="ECO:0008006" key="4">
    <source>
        <dbReference type="Google" id="ProtNLM"/>
    </source>
</evidence>
<protein>
    <recommendedName>
        <fullName evidence="4">Dehydrin</fullName>
    </recommendedName>
</protein>
<feature type="compositionally biased region" description="Low complexity" evidence="1">
    <location>
        <begin position="1161"/>
        <end position="1173"/>
    </location>
</feature>
<evidence type="ECO:0000313" key="3">
    <source>
        <dbReference type="Proteomes" id="UP001521116"/>
    </source>
</evidence>
<feature type="compositionally biased region" description="Basic and acidic residues" evidence="1">
    <location>
        <begin position="765"/>
        <end position="780"/>
    </location>
</feature>
<proteinExistence type="predicted"/>
<evidence type="ECO:0000256" key="1">
    <source>
        <dbReference type="SAM" id="MobiDB-lite"/>
    </source>
</evidence>
<feature type="region of interest" description="Disordered" evidence="1">
    <location>
        <begin position="692"/>
        <end position="893"/>
    </location>
</feature>
<feature type="compositionally biased region" description="Low complexity" evidence="1">
    <location>
        <begin position="714"/>
        <end position="744"/>
    </location>
</feature>
<feature type="compositionally biased region" description="Polar residues" evidence="1">
    <location>
        <begin position="21"/>
        <end position="36"/>
    </location>
</feature>
<feature type="region of interest" description="Disordered" evidence="1">
    <location>
        <begin position="1256"/>
        <end position="1307"/>
    </location>
</feature>
<feature type="compositionally biased region" description="Low complexity" evidence="1">
    <location>
        <begin position="305"/>
        <end position="314"/>
    </location>
</feature>
<keyword evidence="3" id="KW-1185">Reference proteome</keyword>
<feature type="compositionally biased region" description="Low complexity" evidence="1">
    <location>
        <begin position="444"/>
        <end position="458"/>
    </location>
</feature>
<feature type="compositionally biased region" description="Low complexity" evidence="1">
    <location>
        <begin position="851"/>
        <end position="882"/>
    </location>
</feature>
<feature type="compositionally biased region" description="Polar residues" evidence="1">
    <location>
        <begin position="530"/>
        <end position="544"/>
    </location>
</feature>
<gene>
    <name evidence="2" type="ORF">SLS56_011568</name>
</gene>
<feature type="compositionally biased region" description="Polar residues" evidence="1">
    <location>
        <begin position="638"/>
        <end position="670"/>
    </location>
</feature>
<organism evidence="2 3">
    <name type="scientific">Neofusicoccum ribis</name>
    <dbReference type="NCBI Taxonomy" id="45134"/>
    <lineage>
        <taxon>Eukaryota</taxon>
        <taxon>Fungi</taxon>
        <taxon>Dikarya</taxon>
        <taxon>Ascomycota</taxon>
        <taxon>Pezizomycotina</taxon>
        <taxon>Dothideomycetes</taxon>
        <taxon>Dothideomycetes incertae sedis</taxon>
        <taxon>Botryosphaeriales</taxon>
        <taxon>Botryosphaeriaceae</taxon>
        <taxon>Neofusicoccum</taxon>
    </lineage>
</organism>
<feature type="compositionally biased region" description="Basic and acidic residues" evidence="1">
    <location>
        <begin position="1133"/>
        <end position="1145"/>
    </location>
</feature>
<feature type="compositionally biased region" description="Polar residues" evidence="1">
    <location>
        <begin position="1281"/>
        <end position="1295"/>
    </location>
</feature>